<dbReference type="STRING" id="1544798.LH29_09190"/>
<evidence type="ECO:0000259" key="1">
    <source>
        <dbReference type="Pfam" id="PF19569"/>
    </source>
</evidence>
<keyword evidence="3" id="KW-1185">Reference proteome</keyword>
<dbReference type="InterPro" id="IPR045736">
    <property type="entry name" value="START_2"/>
</dbReference>
<dbReference type="Pfam" id="PF19569">
    <property type="entry name" value="START_2"/>
    <property type="match status" value="1"/>
</dbReference>
<evidence type="ECO:0000313" key="2">
    <source>
        <dbReference type="EMBL" id="KJF45513.1"/>
    </source>
</evidence>
<accession>A0A0D8JI30</accession>
<gene>
    <name evidence="2" type="ORF">LH29_09190</name>
</gene>
<comment type="caution">
    <text evidence="2">The sequence shown here is derived from an EMBL/GenBank/DDBJ whole genome shotgun (WGS) entry which is preliminary data.</text>
</comment>
<dbReference type="Proteomes" id="UP000032544">
    <property type="component" value="Unassembled WGS sequence"/>
</dbReference>
<feature type="domain" description="START-like" evidence="1">
    <location>
        <begin position="1"/>
        <end position="125"/>
    </location>
</feature>
<dbReference type="AlphaFoldDB" id="A0A0D8JI30"/>
<sequence length="126" mass="14675">MTSKVKINLEYIINCSPKVLYNRLSTASGLTEWFADDVRVRGKRYTFIWDGSEQTAEMTLHKENRLVRFSWLEEEEGSYFEFKITRDELTGDVSLLITDFAEEDEIDETRGLWDSQVADLKHVLGS</sequence>
<dbReference type="InterPro" id="IPR023393">
    <property type="entry name" value="START-like_dom_sf"/>
</dbReference>
<reference evidence="2 3" key="1">
    <citation type="submission" date="2014-09" db="EMBL/GenBank/DDBJ databases">
        <title>Draft Genome Sequence of Draconibacterium sp. JN14CK-3.</title>
        <authorList>
            <person name="Dong C."/>
            <person name="Lai Q."/>
            <person name="Shao Z."/>
        </authorList>
    </citation>
    <scope>NUCLEOTIDE SEQUENCE [LARGE SCALE GENOMIC DNA]</scope>
    <source>
        <strain evidence="2 3">JN14CK-3</strain>
    </source>
</reference>
<dbReference type="PATRIC" id="fig|1544798.3.peg.1847"/>
<dbReference type="OrthoDB" id="667567at2"/>
<organism evidence="2 3">
    <name type="scientific">Draconibacterium sediminis</name>
    <dbReference type="NCBI Taxonomy" id="1544798"/>
    <lineage>
        <taxon>Bacteria</taxon>
        <taxon>Pseudomonadati</taxon>
        <taxon>Bacteroidota</taxon>
        <taxon>Bacteroidia</taxon>
        <taxon>Marinilabiliales</taxon>
        <taxon>Prolixibacteraceae</taxon>
        <taxon>Draconibacterium</taxon>
    </lineage>
</organism>
<evidence type="ECO:0000313" key="3">
    <source>
        <dbReference type="Proteomes" id="UP000032544"/>
    </source>
</evidence>
<protein>
    <submittedName>
        <fullName evidence="2">SRPBCC superfamily protein</fullName>
    </submittedName>
</protein>
<dbReference type="RefSeq" id="WP_045029060.1">
    <property type="nucleotide sequence ID" value="NZ_CAJXKZ010000002.1"/>
</dbReference>
<dbReference type="Gene3D" id="3.30.530.20">
    <property type="match status" value="1"/>
</dbReference>
<proteinExistence type="predicted"/>
<dbReference type="EMBL" id="JRHC01000001">
    <property type="protein sequence ID" value="KJF45513.1"/>
    <property type="molecule type" value="Genomic_DNA"/>
</dbReference>
<name>A0A0D8JI30_9BACT</name>
<dbReference type="SUPFAM" id="SSF55961">
    <property type="entry name" value="Bet v1-like"/>
    <property type="match status" value="1"/>
</dbReference>